<reference evidence="5 6" key="1">
    <citation type="journal article" date="2015" name="Genome Announc.">
        <title>Draft Genome Sequence of Filamentous Marine Cyanobacterium Lyngbya confervoides Strain BDU141951.</title>
        <authorList>
            <person name="Chandrababunaidu M.M."/>
            <person name="Sen D."/>
            <person name="Tripathy S."/>
        </authorList>
    </citation>
    <scope>NUCLEOTIDE SEQUENCE [LARGE SCALE GENOMIC DNA]</scope>
    <source>
        <strain evidence="5 6">BDU141951</strain>
    </source>
</reference>
<evidence type="ECO:0000313" key="5">
    <source>
        <dbReference type="EMBL" id="MCM1984692.1"/>
    </source>
</evidence>
<dbReference type="GO" id="GO:0016757">
    <property type="term" value="F:glycosyltransferase activity"/>
    <property type="evidence" value="ECO:0007669"/>
    <property type="project" value="UniProtKB-KW"/>
</dbReference>
<keyword evidence="3 5" id="KW-0808">Transferase</keyword>
<keyword evidence="2 5" id="KW-0328">Glycosyltransferase</keyword>
<keyword evidence="6" id="KW-1185">Reference proteome</keyword>
<gene>
    <name evidence="5" type="ORF">QQ91_0017860</name>
</gene>
<dbReference type="Proteomes" id="UP000031561">
    <property type="component" value="Unassembled WGS sequence"/>
</dbReference>
<comment type="caution">
    <text evidence="5">The sequence shown here is derived from an EMBL/GenBank/DDBJ whole genome shotgun (WGS) entry which is preliminary data.</text>
</comment>
<evidence type="ECO:0000259" key="4">
    <source>
        <dbReference type="Pfam" id="PF00535"/>
    </source>
</evidence>
<proteinExistence type="inferred from homology"/>
<dbReference type="Gene3D" id="3.90.550.10">
    <property type="entry name" value="Spore Coat Polysaccharide Biosynthesis Protein SpsA, Chain A"/>
    <property type="match status" value="1"/>
</dbReference>
<dbReference type="EMBL" id="JTHE03000103">
    <property type="protein sequence ID" value="MCM1984692.1"/>
    <property type="molecule type" value="Genomic_DNA"/>
</dbReference>
<dbReference type="InterPro" id="IPR039528">
    <property type="entry name" value="DPM1-like"/>
</dbReference>
<dbReference type="PANTHER" id="PTHR43398:SF1">
    <property type="entry name" value="DOLICHOL-PHOSPHATE MANNOSYLTRANSFERASE SUBUNIT 1"/>
    <property type="match status" value="1"/>
</dbReference>
<evidence type="ECO:0000256" key="2">
    <source>
        <dbReference type="ARBA" id="ARBA00022676"/>
    </source>
</evidence>
<organism evidence="5 6">
    <name type="scientific">Lyngbya confervoides BDU141951</name>
    <dbReference type="NCBI Taxonomy" id="1574623"/>
    <lineage>
        <taxon>Bacteria</taxon>
        <taxon>Bacillati</taxon>
        <taxon>Cyanobacteriota</taxon>
        <taxon>Cyanophyceae</taxon>
        <taxon>Oscillatoriophycideae</taxon>
        <taxon>Oscillatoriales</taxon>
        <taxon>Microcoleaceae</taxon>
        <taxon>Lyngbya</taxon>
    </lineage>
</organism>
<name>A0ABD4T7F0_9CYAN</name>
<dbReference type="SUPFAM" id="SSF53448">
    <property type="entry name" value="Nucleotide-diphospho-sugar transferases"/>
    <property type="match status" value="1"/>
</dbReference>
<dbReference type="EC" id="2.4.-.-" evidence="5"/>
<sequence>MIIYLILPAFNEEESLPNLLGRFSALPATQRDHLKIFVVNDGSTDATKTVAQTAAAGLDLTILDHPQNLGLGQAVQTGIQAAIRQGGPEDVMVLMDADDTHDPRLVPLLAQAIVQGADIAIASRFVAGGDDSTAPPLRRLLSRGAALCFKTVLPLDREIHDFTSGFRAYRLSILERAVKHWGERLIEERGFACMVELLLKLRYCHPQIVEVPFQLQYNRKLSTSKIKVLRTILQYLKLALRDRISPPPYHQL</sequence>
<protein>
    <submittedName>
        <fullName evidence="5">Glycosyltransferase</fullName>
        <ecNumber evidence="5">2.4.-.-</ecNumber>
    </submittedName>
</protein>
<evidence type="ECO:0000313" key="6">
    <source>
        <dbReference type="Proteomes" id="UP000031561"/>
    </source>
</evidence>
<feature type="domain" description="Glycosyltransferase 2-like" evidence="4">
    <location>
        <begin position="5"/>
        <end position="175"/>
    </location>
</feature>
<evidence type="ECO:0000256" key="1">
    <source>
        <dbReference type="ARBA" id="ARBA00006739"/>
    </source>
</evidence>
<dbReference type="RefSeq" id="WP_166276797.1">
    <property type="nucleotide sequence ID" value="NZ_JTHE03000103.1"/>
</dbReference>
<dbReference type="Pfam" id="PF00535">
    <property type="entry name" value="Glycos_transf_2"/>
    <property type="match status" value="1"/>
</dbReference>
<dbReference type="PANTHER" id="PTHR43398">
    <property type="entry name" value="DOLICHOL-PHOSPHATE MANNOSYLTRANSFERASE SUBUNIT 1"/>
    <property type="match status" value="1"/>
</dbReference>
<dbReference type="AlphaFoldDB" id="A0ABD4T7F0"/>
<dbReference type="InterPro" id="IPR001173">
    <property type="entry name" value="Glyco_trans_2-like"/>
</dbReference>
<comment type="similarity">
    <text evidence="1">Belongs to the glycosyltransferase 2 family.</text>
</comment>
<accession>A0ABD4T7F0</accession>
<evidence type="ECO:0000256" key="3">
    <source>
        <dbReference type="ARBA" id="ARBA00022679"/>
    </source>
</evidence>
<dbReference type="InterPro" id="IPR029044">
    <property type="entry name" value="Nucleotide-diphossugar_trans"/>
</dbReference>